<dbReference type="SUPFAM" id="SSF51294">
    <property type="entry name" value="Hedgehog/intein (Hint) domain"/>
    <property type="match status" value="1"/>
</dbReference>
<keyword evidence="1" id="KW-0732">Signal</keyword>
<dbReference type="Proteomes" id="UP000217257">
    <property type="component" value="Chromosome"/>
</dbReference>
<dbReference type="CDD" id="cd00081">
    <property type="entry name" value="Hint"/>
    <property type="match status" value="1"/>
</dbReference>
<reference evidence="2 3" key="1">
    <citation type="submission" date="2017-06" db="EMBL/GenBank/DDBJ databases">
        <title>Sequencing and comparative analysis of myxobacterial genomes.</title>
        <authorList>
            <person name="Rupp O."/>
            <person name="Goesmann A."/>
            <person name="Sogaard-Andersen L."/>
        </authorList>
    </citation>
    <scope>NUCLEOTIDE SEQUENCE [LARGE SCALE GENOMIC DNA]</scope>
    <source>
        <strain evidence="2 3">DSM 52655</strain>
    </source>
</reference>
<dbReference type="GO" id="GO:0016539">
    <property type="term" value="P:intein-mediated protein splicing"/>
    <property type="evidence" value="ECO:0007669"/>
    <property type="project" value="InterPro"/>
</dbReference>
<evidence type="ECO:0000313" key="3">
    <source>
        <dbReference type="Proteomes" id="UP000217257"/>
    </source>
</evidence>
<evidence type="ECO:0000256" key="1">
    <source>
        <dbReference type="SAM" id="SignalP"/>
    </source>
</evidence>
<feature type="signal peptide" evidence="1">
    <location>
        <begin position="1"/>
        <end position="21"/>
    </location>
</feature>
<organism evidence="2 3">
    <name type="scientific">Cystobacter fuscus</name>
    <dbReference type="NCBI Taxonomy" id="43"/>
    <lineage>
        <taxon>Bacteria</taxon>
        <taxon>Pseudomonadati</taxon>
        <taxon>Myxococcota</taxon>
        <taxon>Myxococcia</taxon>
        <taxon>Myxococcales</taxon>
        <taxon>Cystobacterineae</taxon>
        <taxon>Archangiaceae</taxon>
        <taxon>Cystobacter</taxon>
    </lineage>
</organism>
<sequence>MKNIIPALMLVVTGVSTSAVAQLSARCSLDDQLTTTTSAQGRNAWSRKCGYISASREAYLNSENEYQVYTNACASYPTVQPGSTCAQYVPDNEAAACIAGLVKLGSCVTGCFTPSQRVDFAGRQLPVPEAYANGMKEVTALTPAAQPGLLSFANQTIRAYVAGDTQEDIFLLKTREGRSLEVTAEHPMLLNDGTMVKARTLKVGDTLMGADGKALTLSNVTVFNFKGQVWNVRPQSTDKAENVMSAEGFLTGSVRFQNEWAADDYRLSLRDEFEVGGL</sequence>
<dbReference type="InterPro" id="IPR006141">
    <property type="entry name" value="Intein_N"/>
</dbReference>
<gene>
    <name evidence="2" type="ORF">CYFUS_000702</name>
</gene>
<feature type="chain" id="PRO_5012490537" description="Hint domain-containing protein" evidence="1">
    <location>
        <begin position="22"/>
        <end position="278"/>
    </location>
</feature>
<dbReference type="PROSITE" id="PS50817">
    <property type="entry name" value="INTEIN_N_TER"/>
    <property type="match status" value="1"/>
</dbReference>
<dbReference type="InterPro" id="IPR036844">
    <property type="entry name" value="Hint_dom_sf"/>
</dbReference>
<dbReference type="KEGG" id="cfus:CYFUS_000702"/>
<accession>A0A250IVK9</accession>
<dbReference type="Gene3D" id="2.170.16.10">
    <property type="entry name" value="Hedgehog/Intein (Hint) domain"/>
    <property type="match status" value="1"/>
</dbReference>
<dbReference type="EMBL" id="CP022098">
    <property type="protein sequence ID" value="ATB35290.1"/>
    <property type="molecule type" value="Genomic_DNA"/>
</dbReference>
<protein>
    <recommendedName>
        <fullName evidence="4">Hint domain-containing protein</fullName>
    </recommendedName>
</protein>
<evidence type="ECO:0000313" key="2">
    <source>
        <dbReference type="EMBL" id="ATB35290.1"/>
    </source>
</evidence>
<name>A0A250IVK9_9BACT</name>
<dbReference type="AlphaFoldDB" id="A0A250IVK9"/>
<evidence type="ECO:0008006" key="4">
    <source>
        <dbReference type="Google" id="ProtNLM"/>
    </source>
</evidence>
<proteinExistence type="predicted"/>
<dbReference type="RefSeq" id="WP_095983941.1">
    <property type="nucleotide sequence ID" value="NZ_CP022098.1"/>
</dbReference>